<feature type="compositionally biased region" description="Basic and acidic residues" evidence="1">
    <location>
        <begin position="362"/>
        <end position="376"/>
    </location>
</feature>
<feature type="compositionally biased region" description="Basic and acidic residues" evidence="1">
    <location>
        <begin position="35"/>
        <end position="50"/>
    </location>
</feature>
<feature type="region of interest" description="Disordered" evidence="1">
    <location>
        <begin position="511"/>
        <end position="533"/>
    </location>
</feature>
<keyword evidence="4" id="KW-1185">Reference proteome</keyword>
<feature type="compositionally biased region" description="Low complexity" evidence="1">
    <location>
        <begin position="20"/>
        <end position="31"/>
    </location>
</feature>
<proteinExistence type="predicted"/>
<feature type="transmembrane region" description="Helical" evidence="2">
    <location>
        <begin position="852"/>
        <end position="878"/>
    </location>
</feature>
<feature type="region of interest" description="Disordered" evidence="1">
    <location>
        <begin position="560"/>
        <end position="590"/>
    </location>
</feature>
<dbReference type="EMBL" id="MCFE01000007">
    <property type="protein sequence ID" value="ORY07582.1"/>
    <property type="molecule type" value="Genomic_DNA"/>
</dbReference>
<feature type="compositionally biased region" description="Polar residues" evidence="1">
    <location>
        <begin position="347"/>
        <end position="360"/>
    </location>
</feature>
<protein>
    <submittedName>
        <fullName evidence="3">Uncharacterized protein</fullName>
    </submittedName>
</protein>
<comment type="caution">
    <text evidence="3">The sequence shown here is derived from an EMBL/GenBank/DDBJ whole genome shotgun (WGS) entry which is preliminary data.</text>
</comment>
<feature type="region of interest" description="Disordered" evidence="1">
    <location>
        <begin position="109"/>
        <end position="132"/>
    </location>
</feature>
<feature type="compositionally biased region" description="Polar residues" evidence="1">
    <location>
        <begin position="424"/>
        <end position="445"/>
    </location>
</feature>
<evidence type="ECO:0000256" key="1">
    <source>
        <dbReference type="SAM" id="MobiDB-lite"/>
    </source>
</evidence>
<name>A0A1Y1ZBB0_9FUNG</name>
<accession>A0A1Y1ZBB0</accession>
<keyword evidence="2" id="KW-1133">Transmembrane helix</keyword>
<dbReference type="InParanoid" id="A0A1Y1ZBB0"/>
<gene>
    <name evidence="3" type="ORF">K493DRAFT_332668</name>
</gene>
<evidence type="ECO:0000313" key="4">
    <source>
        <dbReference type="Proteomes" id="UP000193498"/>
    </source>
</evidence>
<feature type="compositionally biased region" description="Polar residues" evidence="1">
    <location>
        <begin position="325"/>
        <end position="337"/>
    </location>
</feature>
<sequence>MSFKFDGENTSALNPGRAFSSSLGSVSSPDSNQFHPDKSTHPSKQEKLESFSEEWVQRTVKGFAANRHSTESIGDLIAGVKSEDALKIATLTKRKTDRKVKNNVREIFPNVEEESNATSPNKDTNAETPDRMGGEGISAVEQAFTPSHATQQNSYKYKQFMSQRYAQIFHLIAIKECYNPLDIVRNRENKYQMEQDMSDPNLDDNSFNKKRGSDEFLPDISISRTCSRWGFDNSEMSSYYLQCDSIKAHKNRESISDGENVKIRRLSLSSRFSFNSEPHDSVKQSHQIKESSSLRLPKFKKTWGSGIFRRKGKQPQKKIRPSLDQDFTNVPSAQPSRRFSLDESAMSEPSTMISKTSSLTHIPDHSQPDREPLQKTRKESLAIKFSERNHNYVPVEELPTTIEPSSPSAPITLPAPTIVAASLEPSSTTTHSQNLAGKSEGSSQKPTKKASADFSNLRRSQERDTAPYFLGGLPSQSHSRQHSFAEVGKSPNLKEEQALNEKMKIKTSASTLELDSAKSQNQNQSQNQSNSEGIKNLIDIRDLPTELASLVQKYLQSPNDWSEEQLESISDTREPETAAQSASDQSVLTNINEENEFTDTPVETFSIATDEEQASNLEYYDLTASGTVSKSTVIPPAKLIEMVTAKINVAARENNSLYRKIWMDQIVDQCSQHIKYTKVNIENFERDWKKKYNTIERYINRGNKTTDDIPLNTATPTVSPIIRPRSLSSVSYKIPESSNLSPASVKSTWSSSLRLGSIFLENWAKTKVVKDECQTFEHMYTDMRQKLTGMEERIANVSNIQKKTSQDIHSNYQEVKKISEIIDHQYYHQLKLLEDQMQRILDSRSNSYLQEFFFTILSYVLAAAGYLFWIIAILFIMLKRVFSLPILSASRRRQVEAKSH</sequence>
<dbReference type="OrthoDB" id="2290256at2759"/>
<dbReference type="STRING" id="1314790.A0A1Y1ZBB0"/>
<feature type="region of interest" description="Disordered" evidence="1">
    <location>
        <begin position="424"/>
        <end position="495"/>
    </location>
</feature>
<dbReference type="Proteomes" id="UP000193498">
    <property type="component" value="Unassembled WGS sequence"/>
</dbReference>
<feature type="compositionally biased region" description="Low complexity" evidence="1">
    <location>
        <begin position="519"/>
        <end position="531"/>
    </location>
</feature>
<feature type="compositionally biased region" description="Polar residues" evidence="1">
    <location>
        <begin position="578"/>
        <end position="590"/>
    </location>
</feature>
<organism evidence="3 4">
    <name type="scientific">Basidiobolus meristosporus CBS 931.73</name>
    <dbReference type="NCBI Taxonomy" id="1314790"/>
    <lineage>
        <taxon>Eukaryota</taxon>
        <taxon>Fungi</taxon>
        <taxon>Fungi incertae sedis</taxon>
        <taxon>Zoopagomycota</taxon>
        <taxon>Entomophthoromycotina</taxon>
        <taxon>Basidiobolomycetes</taxon>
        <taxon>Basidiobolales</taxon>
        <taxon>Basidiobolaceae</taxon>
        <taxon>Basidiobolus</taxon>
    </lineage>
</organism>
<feature type="region of interest" description="Disordered" evidence="1">
    <location>
        <begin position="1"/>
        <end position="53"/>
    </location>
</feature>
<reference evidence="3 4" key="1">
    <citation type="submission" date="2016-07" db="EMBL/GenBank/DDBJ databases">
        <title>Pervasive Adenine N6-methylation of Active Genes in Fungi.</title>
        <authorList>
            <consortium name="DOE Joint Genome Institute"/>
            <person name="Mondo S.J."/>
            <person name="Dannebaum R.O."/>
            <person name="Kuo R.C."/>
            <person name="Labutti K."/>
            <person name="Haridas S."/>
            <person name="Kuo A."/>
            <person name="Salamov A."/>
            <person name="Ahrendt S.R."/>
            <person name="Lipzen A."/>
            <person name="Sullivan W."/>
            <person name="Andreopoulos W.B."/>
            <person name="Clum A."/>
            <person name="Lindquist E."/>
            <person name="Daum C."/>
            <person name="Ramamoorthy G.K."/>
            <person name="Gryganskyi A."/>
            <person name="Culley D."/>
            <person name="Magnuson J.K."/>
            <person name="James T.Y."/>
            <person name="O'Malley M.A."/>
            <person name="Stajich J.E."/>
            <person name="Spatafora J.W."/>
            <person name="Visel A."/>
            <person name="Grigoriev I.V."/>
        </authorList>
    </citation>
    <scope>NUCLEOTIDE SEQUENCE [LARGE SCALE GENOMIC DNA]</scope>
    <source>
        <strain evidence="3 4">CBS 931.73</strain>
    </source>
</reference>
<keyword evidence="2" id="KW-0812">Transmembrane</keyword>
<feature type="region of interest" description="Disordered" evidence="1">
    <location>
        <begin position="310"/>
        <end position="376"/>
    </location>
</feature>
<keyword evidence="2" id="KW-0472">Membrane</keyword>
<evidence type="ECO:0000313" key="3">
    <source>
        <dbReference type="EMBL" id="ORY07582.1"/>
    </source>
</evidence>
<dbReference type="AlphaFoldDB" id="A0A1Y1ZBB0"/>
<feature type="compositionally biased region" description="Basic residues" evidence="1">
    <location>
        <begin position="310"/>
        <end position="320"/>
    </location>
</feature>
<evidence type="ECO:0000256" key="2">
    <source>
        <dbReference type="SAM" id="Phobius"/>
    </source>
</evidence>